<sequence length="270" mass="28778">MSRSNVGYSVLNESPSSFFPFFPNISGESRSSRPATPGLVPTVCPGPALVFVIDPASSRSRTLTLTATPSTVPTATPTPSKLPKPGDPGGTWEYTLVLMTVPPIEPAFVCPPRRSALRMPGAPVTKPMRLGVPRAPNAVGVGVVVLRRGSERVDEGPGVPYRKRRSRARRASYARRSTYQIRSKRSANPISAPNVAASATAVREDFDEDVAEAEAEAEADGLRRTGGRLSVSVGKPYTREEGTYDVGCTEAVKPPPPPPKIDMWGPDGTL</sequence>
<dbReference type="EMBL" id="KB445803">
    <property type="protein sequence ID" value="EMD34233.1"/>
    <property type="molecule type" value="Genomic_DNA"/>
</dbReference>
<name>M2QB61_CERS8</name>
<feature type="region of interest" description="Disordered" evidence="1">
    <location>
        <begin position="212"/>
        <end position="270"/>
    </location>
</feature>
<dbReference type="Proteomes" id="UP000016930">
    <property type="component" value="Unassembled WGS sequence"/>
</dbReference>
<accession>M2QB61</accession>
<evidence type="ECO:0000313" key="3">
    <source>
        <dbReference type="Proteomes" id="UP000016930"/>
    </source>
</evidence>
<proteinExistence type="predicted"/>
<gene>
    <name evidence="2" type="ORF">CERSUDRAFT_97492</name>
</gene>
<dbReference type="HOGENOM" id="CLU_1030580_0_0_1"/>
<feature type="compositionally biased region" description="Low complexity" evidence="1">
    <location>
        <begin position="65"/>
        <end position="79"/>
    </location>
</feature>
<evidence type="ECO:0000313" key="2">
    <source>
        <dbReference type="EMBL" id="EMD34233.1"/>
    </source>
</evidence>
<reference evidence="2 3" key="1">
    <citation type="journal article" date="2012" name="Proc. Natl. Acad. Sci. U.S.A.">
        <title>Comparative genomics of Ceriporiopsis subvermispora and Phanerochaete chrysosporium provide insight into selective ligninolysis.</title>
        <authorList>
            <person name="Fernandez-Fueyo E."/>
            <person name="Ruiz-Duenas F.J."/>
            <person name="Ferreira P."/>
            <person name="Floudas D."/>
            <person name="Hibbett D.S."/>
            <person name="Canessa P."/>
            <person name="Larrondo L.F."/>
            <person name="James T.Y."/>
            <person name="Seelenfreund D."/>
            <person name="Lobos S."/>
            <person name="Polanco R."/>
            <person name="Tello M."/>
            <person name="Honda Y."/>
            <person name="Watanabe T."/>
            <person name="Watanabe T."/>
            <person name="Ryu J.S."/>
            <person name="Kubicek C.P."/>
            <person name="Schmoll M."/>
            <person name="Gaskell J."/>
            <person name="Hammel K.E."/>
            <person name="St John F.J."/>
            <person name="Vanden Wymelenberg A."/>
            <person name="Sabat G."/>
            <person name="Splinter BonDurant S."/>
            <person name="Syed K."/>
            <person name="Yadav J.S."/>
            <person name="Doddapaneni H."/>
            <person name="Subramanian V."/>
            <person name="Lavin J.L."/>
            <person name="Oguiza J.A."/>
            <person name="Perez G."/>
            <person name="Pisabarro A.G."/>
            <person name="Ramirez L."/>
            <person name="Santoyo F."/>
            <person name="Master E."/>
            <person name="Coutinho P.M."/>
            <person name="Henrissat B."/>
            <person name="Lombard V."/>
            <person name="Magnuson J.K."/>
            <person name="Kuees U."/>
            <person name="Hori C."/>
            <person name="Igarashi K."/>
            <person name="Samejima M."/>
            <person name="Held B.W."/>
            <person name="Barry K.W."/>
            <person name="LaButti K.M."/>
            <person name="Lapidus A."/>
            <person name="Lindquist E.A."/>
            <person name="Lucas S.M."/>
            <person name="Riley R."/>
            <person name="Salamov A.A."/>
            <person name="Hoffmeister D."/>
            <person name="Schwenk D."/>
            <person name="Hadar Y."/>
            <person name="Yarden O."/>
            <person name="de Vries R.P."/>
            <person name="Wiebenga A."/>
            <person name="Stenlid J."/>
            <person name="Eastwood D."/>
            <person name="Grigoriev I.V."/>
            <person name="Berka R.M."/>
            <person name="Blanchette R.A."/>
            <person name="Kersten P."/>
            <person name="Martinez A.T."/>
            <person name="Vicuna R."/>
            <person name="Cullen D."/>
        </authorList>
    </citation>
    <scope>NUCLEOTIDE SEQUENCE [LARGE SCALE GENOMIC DNA]</scope>
    <source>
        <strain evidence="2 3">B</strain>
    </source>
</reference>
<keyword evidence="3" id="KW-1185">Reference proteome</keyword>
<organism evidence="2 3">
    <name type="scientific">Ceriporiopsis subvermispora (strain B)</name>
    <name type="common">White-rot fungus</name>
    <name type="synonym">Gelatoporia subvermispora</name>
    <dbReference type="NCBI Taxonomy" id="914234"/>
    <lineage>
        <taxon>Eukaryota</taxon>
        <taxon>Fungi</taxon>
        <taxon>Dikarya</taxon>
        <taxon>Basidiomycota</taxon>
        <taxon>Agaricomycotina</taxon>
        <taxon>Agaricomycetes</taxon>
        <taxon>Polyporales</taxon>
        <taxon>Gelatoporiaceae</taxon>
        <taxon>Gelatoporia</taxon>
    </lineage>
</organism>
<protein>
    <submittedName>
        <fullName evidence="2">Uncharacterized protein</fullName>
    </submittedName>
</protein>
<evidence type="ECO:0000256" key="1">
    <source>
        <dbReference type="SAM" id="MobiDB-lite"/>
    </source>
</evidence>
<feature type="region of interest" description="Disordered" evidence="1">
    <location>
        <begin position="65"/>
        <end position="87"/>
    </location>
</feature>
<dbReference type="AlphaFoldDB" id="M2QB61"/>